<evidence type="ECO:0000256" key="2">
    <source>
        <dbReference type="SAM" id="Phobius"/>
    </source>
</evidence>
<feature type="region of interest" description="Disordered" evidence="1">
    <location>
        <begin position="46"/>
        <end position="91"/>
    </location>
</feature>
<reference evidence="5" key="1">
    <citation type="submission" date="2021-01" db="EMBL/GenBank/DDBJ databases">
        <authorList>
            <person name="Corre E."/>
            <person name="Pelletier E."/>
            <person name="Niang G."/>
            <person name="Scheremetjew M."/>
            <person name="Finn R."/>
            <person name="Kale V."/>
            <person name="Holt S."/>
            <person name="Cochrane G."/>
            <person name="Meng A."/>
            <person name="Brown T."/>
            <person name="Cohen L."/>
        </authorList>
    </citation>
    <scope>NUCLEOTIDE SEQUENCE</scope>
    <source>
        <strain evidence="5">CCMP 410</strain>
    </source>
</reference>
<evidence type="ECO:0000313" key="5">
    <source>
        <dbReference type="EMBL" id="CAD9280452.1"/>
    </source>
</evidence>
<evidence type="ECO:0008006" key="6">
    <source>
        <dbReference type="Google" id="ProtNLM"/>
    </source>
</evidence>
<keyword evidence="3" id="KW-0732">Signal</keyword>
<dbReference type="GO" id="GO:0004143">
    <property type="term" value="F:ATP-dependent diacylglycerol kinase activity"/>
    <property type="evidence" value="ECO:0007669"/>
    <property type="project" value="InterPro"/>
</dbReference>
<keyword evidence="2" id="KW-0812">Transmembrane</keyword>
<name>A0A6U5JUM7_9STRA</name>
<proteinExistence type="predicted"/>
<accession>A0A6U5JUM7</accession>
<dbReference type="AlphaFoldDB" id="A0A6U5JUM7"/>
<dbReference type="GO" id="GO:0005789">
    <property type="term" value="C:endoplasmic reticulum membrane"/>
    <property type="evidence" value="ECO:0007669"/>
    <property type="project" value="TreeGrafter"/>
</dbReference>
<evidence type="ECO:0000256" key="3">
    <source>
        <dbReference type="SAM" id="SignalP"/>
    </source>
</evidence>
<dbReference type="EMBL" id="HBGK01018577">
    <property type="protein sequence ID" value="CAD9280452.1"/>
    <property type="molecule type" value="Transcribed_RNA"/>
</dbReference>
<gene>
    <name evidence="4" type="ORF">GOCE00092_LOCUS9361</name>
    <name evidence="5" type="ORF">GOCE00092_LOCUS9362</name>
</gene>
<evidence type="ECO:0000313" key="4">
    <source>
        <dbReference type="EMBL" id="CAD9280451.1"/>
    </source>
</evidence>
<dbReference type="PANTHER" id="PTHR31303">
    <property type="entry name" value="CTP-DEPENDENT DIACYLGLYCEROL KINASE 1"/>
    <property type="match status" value="1"/>
</dbReference>
<protein>
    <recommendedName>
        <fullName evidence="6">Phosphatidate cytidylyltransferase</fullName>
    </recommendedName>
</protein>
<feature type="signal peptide" evidence="3">
    <location>
        <begin position="1"/>
        <end position="23"/>
    </location>
</feature>
<feature type="chain" id="PRO_5036393974" description="Phosphatidate cytidylyltransferase" evidence="3">
    <location>
        <begin position="24"/>
        <end position="408"/>
    </location>
</feature>
<feature type="transmembrane region" description="Helical" evidence="2">
    <location>
        <begin position="300"/>
        <end position="321"/>
    </location>
</feature>
<keyword evidence="2" id="KW-1133">Transmembrane helix</keyword>
<dbReference type="InterPro" id="IPR037997">
    <property type="entry name" value="Dgk1-like"/>
</dbReference>
<dbReference type="EMBL" id="HBGK01018576">
    <property type="protein sequence ID" value="CAD9280451.1"/>
    <property type="molecule type" value="Transcribed_RNA"/>
</dbReference>
<organism evidence="5">
    <name type="scientific">Grammatophora oceanica</name>
    <dbReference type="NCBI Taxonomy" id="210454"/>
    <lineage>
        <taxon>Eukaryota</taxon>
        <taxon>Sar</taxon>
        <taxon>Stramenopiles</taxon>
        <taxon>Ochrophyta</taxon>
        <taxon>Bacillariophyta</taxon>
        <taxon>Fragilariophyceae</taxon>
        <taxon>Fragilariophycidae</taxon>
        <taxon>Rhabdonematales</taxon>
        <taxon>Grammatophoraceae</taxon>
        <taxon>Grammatophora</taxon>
    </lineage>
</organism>
<keyword evidence="2" id="KW-0472">Membrane</keyword>
<dbReference type="PANTHER" id="PTHR31303:SF1">
    <property type="entry name" value="CTP-DEPENDENT DIACYLGLYCEROL KINASE 1"/>
    <property type="match status" value="1"/>
</dbReference>
<sequence>MRLHAALTAALLALVCSAPTTEAATWLPKRGVLGVGLGVHAKDFVNSRNLPSVSPGSGPLGTTSSSKDLVERGGHSTLRVPPPANLNEEVEYEPEKSKSVVEETSAGAATALAKAVTNSTAVTSTSNEIENIQHIDVTINKKALKKSFKTSYAKKLKSRNSMNLRRKVLHAGFGLFFGILNHVVPRKYFLGAMTILSTGTLCMELLRYRPGFSWMNDALHTILGGSLRRHEMDGKFTGSLYFFVGVTVTSALFSKAAATLGIFQLAIADPSASYFGRSTRHVYWSRIESGLGGFGRNKGFLGFLGGALACVPLNYQVLRMAQFGKIVPGGQQALLTASLALGMAGAFADLAVPTPALVMPEKVFGVRVPPFHVDDNFVVPIFAGFAATHIFKALSCPTDFTLAPFVFI</sequence>
<evidence type="ECO:0000256" key="1">
    <source>
        <dbReference type="SAM" id="MobiDB-lite"/>
    </source>
</evidence>
<feature type="compositionally biased region" description="Low complexity" evidence="1">
    <location>
        <begin position="50"/>
        <end position="66"/>
    </location>
</feature>
<dbReference type="GO" id="GO:0006654">
    <property type="term" value="P:phosphatidic acid biosynthetic process"/>
    <property type="evidence" value="ECO:0007669"/>
    <property type="project" value="TreeGrafter"/>
</dbReference>
<feature type="transmembrane region" description="Helical" evidence="2">
    <location>
        <begin position="240"/>
        <end position="267"/>
    </location>
</feature>
<feature type="transmembrane region" description="Helical" evidence="2">
    <location>
        <begin position="188"/>
        <end position="206"/>
    </location>
</feature>